<dbReference type="InterPro" id="IPR014284">
    <property type="entry name" value="RNA_pol_sigma-70_dom"/>
</dbReference>
<dbReference type="Pfam" id="PF08281">
    <property type="entry name" value="Sigma70_r4_2"/>
    <property type="match status" value="1"/>
</dbReference>
<dbReference type="Pfam" id="PF04542">
    <property type="entry name" value="Sigma70_r2"/>
    <property type="match status" value="1"/>
</dbReference>
<protein>
    <submittedName>
        <fullName evidence="9">Sigma-70 family RNA polymerase sigma factor</fullName>
    </submittedName>
</protein>
<evidence type="ECO:0000259" key="7">
    <source>
        <dbReference type="Pfam" id="PF04542"/>
    </source>
</evidence>
<keyword evidence="4" id="KW-0238">DNA-binding</keyword>
<reference evidence="9" key="1">
    <citation type="submission" date="2020-11" db="EMBL/GenBank/DDBJ databases">
        <title>Nocardioides cynanchi sp. nov., isolated from soil of rhizosphere of Cynanchum wilfordii.</title>
        <authorList>
            <person name="Lee J.-S."/>
            <person name="Suh M.K."/>
            <person name="Kim J.-S."/>
        </authorList>
    </citation>
    <scope>NUCLEOTIDE SEQUENCE</scope>
    <source>
        <strain evidence="9">KCTC 19276</strain>
    </source>
</reference>
<dbReference type="SUPFAM" id="SSF88946">
    <property type="entry name" value="Sigma2 domain of RNA polymerase sigma factors"/>
    <property type="match status" value="1"/>
</dbReference>
<evidence type="ECO:0000256" key="1">
    <source>
        <dbReference type="ARBA" id="ARBA00010641"/>
    </source>
</evidence>
<keyword evidence="3" id="KW-0731">Sigma factor</keyword>
<dbReference type="AlphaFoldDB" id="A0A930VKY9"/>
<comment type="caution">
    <text evidence="9">The sequence shown here is derived from an EMBL/GenBank/DDBJ whole genome shotgun (WGS) entry which is preliminary data.</text>
</comment>
<keyword evidence="10" id="KW-1185">Reference proteome</keyword>
<dbReference type="PANTHER" id="PTHR43133:SF50">
    <property type="entry name" value="ECF RNA POLYMERASE SIGMA FACTOR SIGM"/>
    <property type="match status" value="1"/>
</dbReference>
<evidence type="ECO:0000256" key="5">
    <source>
        <dbReference type="ARBA" id="ARBA00023163"/>
    </source>
</evidence>
<dbReference type="InterPro" id="IPR007627">
    <property type="entry name" value="RNA_pol_sigma70_r2"/>
</dbReference>
<evidence type="ECO:0000313" key="9">
    <source>
        <dbReference type="EMBL" id="MBF4766462.1"/>
    </source>
</evidence>
<dbReference type="RefSeq" id="WP_194694585.1">
    <property type="nucleotide sequence ID" value="NZ_JADKPO010000001.1"/>
</dbReference>
<gene>
    <name evidence="9" type="ORF">ISU10_01620</name>
</gene>
<dbReference type="CDD" id="cd06171">
    <property type="entry name" value="Sigma70_r4"/>
    <property type="match status" value="1"/>
</dbReference>
<dbReference type="PANTHER" id="PTHR43133">
    <property type="entry name" value="RNA POLYMERASE ECF-TYPE SIGMA FACTO"/>
    <property type="match status" value="1"/>
</dbReference>
<feature type="region of interest" description="Disordered" evidence="6">
    <location>
        <begin position="71"/>
        <end position="91"/>
    </location>
</feature>
<keyword evidence="5" id="KW-0804">Transcription</keyword>
<evidence type="ECO:0000313" key="10">
    <source>
        <dbReference type="Proteomes" id="UP000660668"/>
    </source>
</evidence>
<dbReference type="NCBIfam" id="TIGR02937">
    <property type="entry name" value="sigma70-ECF"/>
    <property type="match status" value="1"/>
</dbReference>
<dbReference type="Gene3D" id="1.10.10.10">
    <property type="entry name" value="Winged helix-like DNA-binding domain superfamily/Winged helix DNA-binding domain"/>
    <property type="match status" value="1"/>
</dbReference>
<dbReference type="GO" id="GO:0003677">
    <property type="term" value="F:DNA binding"/>
    <property type="evidence" value="ECO:0007669"/>
    <property type="project" value="UniProtKB-KW"/>
</dbReference>
<keyword evidence="2" id="KW-0805">Transcription regulation</keyword>
<evidence type="ECO:0000256" key="6">
    <source>
        <dbReference type="SAM" id="MobiDB-lite"/>
    </source>
</evidence>
<dbReference type="InterPro" id="IPR039425">
    <property type="entry name" value="RNA_pol_sigma-70-like"/>
</dbReference>
<dbReference type="InterPro" id="IPR013324">
    <property type="entry name" value="RNA_pol_sigma_r3/r4-like"/>
</dbReference>
<feature type="domain" description="RNA polymerase sigma factor 70 region 4 type 2" evidence="8">
    <location>
        <begin position="102"/>
        <end position="150"/>
    </location>
</feature>
<feature type="domain" description="RNA polymerase sigma-70 region 2" evidence="7">
    <location>
        <begin position="9"/>
        <end position="72"/>
    </location>
</feature>
<evidence type="ECO:0000256" key="4">
    <source>
        <dbReference type="ARBA" id="ARBA00023125"/>
    </source>
</evidence>
<dbReference type="InterPro" id="IPR013249">
    <property type="entry name" value="RNA_pol_sigma70_r4_t2"/>
</dbReference>
<dbReference type="InterPro" id="IPR036388">
    <property type="entry name" value="WH-like_DNA-bd_sf"/>
</dbReference>
<evidence type="ECO:0000256" key="3">
    <source>
        <dbReference type="ARBA" id="ARBA00023082"/>
    </source>
</evidence>
<dbReference type="Gene3D" id="1.10.1740.10">
    <property type="match status" value="1"/>
</dbReference>
<dbReference type="Proteomes" id="UP000660668">
    <property type="component" value="Unassembled WGS sequence"/>
</dbReference>
<evidence type="ECO:0000256" key="2">
    <source>
        <dbReference type="ARBA" id="ARBA00023015"/>
    </source>
</evidence>
<evidence type="ECO:0000259" key="8">
    <source>
        <dbReference type="Pfam" id="PF08281"/>
    </source>
</evidence>
<accession>A0A930VKY9</accession>
<dbReference type="EMBL" id="JADKPO010000001">
    <property type="protein sequence ID" value="MBF4766462.1"/>
    <property type="molecule type" value="Genomic_DNA"/>
</dbReference>
<organism evidence="9 10">
    <name type="scientific">Nocardioides agariphilus</name>
    <dbReference type="NCBI Taxonomy" id="433664"/>
    <lineage>
        <taxon>Bacteria</taxon>
        <taxon>Bacillati</taxon>
        <taxon>Actinomycetota</taxon>
        <taxon>Actinomycetes</taxon>
        <taxon>Propionibacteriales</taxon>
        <taxon>Nocardioidaceae</taxon>
        <taxon>Nocardioides</taxon>
    </lineage>
</organism>
<dbReference type="SUPFAM" id="SSF88659">
    <property type="entry name" value="Sigma3 and sigma4 domains of RNA polymerase sigma factors"/>
    <property type="match status" value="1"/>
</dbReference>
<comment type="similarity">
    <text evidence="1">Belongs to the sigma-70 factor family. ECF subfamily.</text>
</comment>
<proteinExistence type="inferred from homology"/>
<sequence>MSDYETFVDEATPRLLRLGLALTGSLATAEDLVQEALIVAFRRWARLDARGRYAYARRSLVNAHIDLARKSRASAQPSRPTEVGEHGGVTPEGVLLNRELDREIRAAVRSLPPHQQAVVTLKHFENLSTREIADALNIRESTVRSSLNRGHATLRIKLHGTRLQDDKERDVPYK</sequence>
<name>A0A930VKY9_9ACTN</name>
<dbReference type="GO" id="GO:0016987">
    <property type="term" value="F:sigma factor activity"/>
    <property type="evidence" value="ECO:0007669"/>
    <property type="project" value="UniProtKB-KW"/>
</dbReference>
<dbReference type="GO" id="GO:0006352">
    <property type="term" value="P:DNA-templated transcription initiation"/>
    <property type="evidence" value="ECO:0007669"/>
    <property type="project" value="InterPro"/>
</dbReference>
<dbReference type="InterPro" id="IPR013325">
    <property type="entry name" value="RNA_pol_sigma_r2"/>
</dbReference>